<dbReference type="GO" id="GO:0000287">
    <property type="term" value="F:magnesium ion binding"/>
    <property type="evidence" value="ECO:0007669"/>
    <property type="project" value="InterPro"/>
</dbReference>
<comment type="caution">
    <text evidence="7">The sequence shown here is derived from an EMBL/GenBank/DDBJ whole genome shotgun (WGS) entry which is preliminary data.</text>
</comment>
<dbReference type="InterPro" id="IPR029035">
    <property type="entry name" value="DHS-like_NAD/FAD-binding_dom"/>
</dbReference>
<name>A0A7Y0ESK1_9BIFI</name>
<dbReference type="InterPro" id="IPR045229">
    <property type="entry name" value="TPP_enz"/>
</dbReference>
<dbReference type="GO" id="GO:0005948">
    <property type="term" value="C:acetolactate synthase complex"/>
    <property type="evidence" value="ECO:0007669"/>
    <property type="project" value="TreeGrafter"/>
</dbReference>
<dbReference type="Pfam" id="PF02776">
    <property type="entry name" value="TPP_enzyme_N"/>
    <property type="match status" value="1"/>
</dbReference>
<dbReference type="InterPro" id="IPR012000">
    <property type="entry name" value="Thiamin_PyroP_enz_cen_dom"/>
</dbReference>
<evidence type="ECO:0000256" key="1">
    <source>
        <dbReference type="ARBA" id="ARBA00007812"/>
    </source>
</evidence>
<dbReference type="InterPro" id="IPR029061">
    <property type="entry name" value="THDP-binding"/>
</dbReference>
<proteinExistence type="inferred from homology"/>
<accession>A0A7Y0ESK1</accession>
<dbReference type="SUPFAM" id="SSF52518">
    <property type="entry name" value="Thiamin diphosphate-binding fold (THDP-binding)"/>
    <property type="match status" value="2"/>
</dbReference>
<dbReference type="GO" id="GO:0030976">
    <property type="term" value="F:thiamine pyrophosphate binding"/>
    <property type="evidence" value="ECO:0007669"/>
    <property type="project" value="InterPro"/>
</dbReference>
<evidence type="ECO:0000256" key="2">
    <source>
        <dbReference type="ARBA" id="ARBA00023052"/>
    </source>
</evidence>
<dbReference type="AlphaFoldDB" id="A0A7Y0ESK1"/>
<feature type="domain" description="Thiamine pyrophosphate enzyme central" evidence="4">
    <location>
        <begin position="284"/>
        <end position="418"/>
    </location>
</feature>
<comment type="similarity">
    <text evidence="1 3">Belongs to the TPP enzyme family.</text>
</comment>
<dbReference type="NCBIfam" id="NF006187">
    <property type="entry name" value="PRK08322.1"/>
    <property type="match status" value="1"/>
</dbReference>
<feature type="domain" description="Thiamine pyrophosphate enzyme TPP-binding" evidence="5">
    <location>
        <begin position="477"/>
        <end position="615"/>
    </location>
</feature>
<dbReference type="Gene3D" id="3.40.50.1220">
    <property type="entry name" value="TPP-binding domain"/>
    <property type="match status" value="1"/>
</dbReference>
<dbReference type="FunFam" id="3.40.50.970:FF:000007">
    <property type="entry name" value="Acetolactate synthase"/>
    <property type="match status" value="1"/>
</dbReference>
<dbReference type="SUPFAM" id="SSF52467">
    <property type="entry name" value="DHS-like NAD/FAD-binding domain"/>
    <property type="match status" value="1"/>
</dbReference>
<dbReference type="EMBL" id="JAAIIF010000006">
    <property type="protein sequence ID" value="NMM95645.1"/>
    <property type="molecule type" value="Genomic_DNA"/>
</dbReference>
<dbReference type="Pfam" id="PF00205">
    <property type="entry name" value="TPP_enzyme_M"/>
    <property type="match status" value="1"/>
</dbReference>
<keyword evidence="2 3" id="KW-0786">Thiamine pyrophosphate</keyword>
<dbReference type="InterPro" id="IPR012001">
    <property type="entry name" value="Thiamin_PyroP_enz_TPP-bd_dom"/>
</dbReference>
<evidence type="ECO:0000313" key="8">
    <source>
        <dbReference type="Proteomes" id="UP000529710"/>
    </source>
</evidence>
<dbReference type="GO" id="GO:0003984">
    <property type="term" value="F:acetolactate synthase activity"/>
    <property type="evidence" value="ECO:0007669"/>
    <property type="project" value="TreeGrafter"/>
</dbReference>
<dbReference type="Proteomes" id="UP000529710">
    <property type="component" value="Unassembled WGS sequence"/>
</dbReference>
<dbReference type="CDD" id="cd07035">
    <property type="entry name" value="TPP_PYR_POX_like"/>
    <property type="match status" value="1"/>
</dbReference>
<dbReference type="GO" id="GO:0009097">
    <property type="term" value="P:isoleucine biosynthetic process"/>
    <property type="evidence" value="ECO:0007669"/>
    <property type="project" value="TreeGrafter"/>
</dbReference>
<organism evidence="7 8">
    <name type="scientific">Bifidobacterium erythrocebi</name>
    <dbReference type="NCBI Taxonomy" id="2675325"/>
    <lineage>
        <taxon>Bacteria</taxon>
        <taxon>Bacillati</taxon>
        <taxon>Actinomycetota</taxon>
        <taxon>Actinomycetes</taxon>
        <taxon>Bifidobacteriales</taxon>
        <taxon>Bifidobacteriaceae</taxon>
        <taxon>Bifidobacterium</taxon>
    </lineage>
</organism>
<dbReference type="InterPro" id="IPR011766">
    <property type="entry name" value="TPP_enzyme_TPP-bd"/>
</dbReference>
<evidence type="ECO:0000259" key="4">
    <source>
        <dbReference type="Pfam" id="PF00205"/>
    </source>
</evidence>
<dbReference type="Gene3D" id="3.40.50.970">
    <property type="match status" value="2"/>
</dbReference>
<gene>
    <name evidence="7" type="ORF">G1C98_0381</name>
</gene>
<dbReference type="PANTHER" id="PTHR18968">
    <property type="entry name" value="THIAMINE PYROPHOSPHATE ENZYMES"/>
    <property type="match status" value="1"/>
</dbReference>
<evidence type="ECO:0000313" key="7">
    <source>
        <dbReference type="EMBL" id="NMM95645.1"/>
    </source>
</evidence>
<dbReference type="GO" id="GO:0009099">
    <property type="term" value="P:L-valine biosynthetic process"/>
    <property type="evidence" value="ECO:0007669"/>
    <property type="project" value="TreeGrafter"/>
</dbReference>
<keyword evidence="8" id="KW-1185">Reference proteome</keyword>
<evidence type="ECO:0000259" key="6">
    <source>
        <dbReference type="Pfam" id="PF02776"/>
    </source>
</evidence>
<protein>
    <submittedName>
        <fullName evidence="7">Acetolactate synthase</fullName>
    </submittedName>
</protein>
<evidence type="ECO:0000259" key="5">
    <source>
        <dbReference type="Pfam" id="PF02775"/>
    </source>
</evidence>
<reference evidence="7 8" key="1">
    <citation type="submission" date="2020-02" db="EMBL/GenBank/DDBJ databases">
        <title>Characterization of phylogenetic diversity of novel bifidobacterial species isolated in Czech ZOOs.</title>
        <authorList>
            <person name="Lugli G.A."/>
            <person name="Vera N.B."/>
            <person name="Ventura M."/>
        </authorList>
    </citation>
    <scope>NUCLEOTIDE SEQUENCE [LARGE SCALE GENOMIC DNA]</scope>
    <source>
        <strain evidence="7 8">DSM 109960</strain>
    </source>
</reference>
<dbReference type="GO" id="GO:0050660">
    <property type="term" value="F:flavin adenine dinucleotide binding"/>
    <property type="evidence" value="ECO:0007669"/>
    <property type="project" value="TreeGrafter"/>
</dbReference>
<feature type="domain" description="Thiamine pyrophosphate enzyme N-terminal TPP-binding" evidence="6">
    <location>
        <begin position="97"/>
        <end position="210"/>
    </location>
</feature>
<dbReference type="PANTHER" id="PTHR18968:SF129">
    <property type="entry name" value="ACETOLACTATE SYNTHASE"/>
    <property type="match status" value="1"/>
</dbReference>
<dbReference type="Pfam" id="PF02775">
    <property type="entry name" value="TPP_enzyme_C"/>
    <property type="match status" value="1"/>
</dbReference>
<evidence type="ECO:0000256" key="3">
    <source>
        <dbReference type="RuleBase" id="RU362132"/>
    </source>
</evidence>
<sequence>MRRGSGIGRGRGFGRSVFGAWGGADEVTGRPSFVYKSVRYVIEGVTNQSLVCGLVNTETANTAVIEKPAETTADKPSIDKSTTDNSTAQLAKEHVRNVADLFVECLVNEGVHVIYGIPGEENIPLMEALERDGRIRFVLTRHEQGAGFMASAQGHLTGKPGVCLATLGPGALNLTLPVAQANASTTPMVAICAQGNVSRLYKESHQIVDLVSVFRPLTQWTSMISTPVAVPEIIRKAFSVAQRKRPGATCLILPEDVAEMPVPAGAKPLPLPDSMHIRPTDGTIARAVDIISQAQHPIILAGNGVARAHAENRLLALAEQLNVPVATTFEGKGVISDHIPNALGVVGFMKHDYENFAFDEADLIISVGFSIQQFDPKKINPNDDKTIIHINTFVEDTDAHYSTALNIMGDIDQTLEALIDRLRVKGIRFDESHPLIHELLDGEFRSYATDDSFPMKPQRIVYDTRRAMDDGDITLVDTGALKMWMARLYPTYYSNTCVIDNSLSTMAWTLPGAVAASLENPGRPVLATMGDGSFLMNVQEIETAVRVGARVVALVWVDKAYGLIKWKMNIHNGSYEDVDFDNPDVCELAHSFGARGHIIESADELYPTLCEALQAGSGVDIIACPVDYSENMKLIEKLGEVDFSN</sequence>